<proteinExistence type="predicted"/>
<dbReference type="AlphaFoldDB" id="A0A4U9VTZ0"/>
<evidence type="ECO:0000256" key="1">
    <source>
        <dbReference type="SAM" id="Phobius"/>
    </source>
</evidence>
<dbReference type="STRING" id="1123265.GCA_000686625_02469"/>
<dbReference type="Proteomes" id="UP000308196">
    <property type="component" value="Chromosome"/>
</dbReference>
<organism evidence="2 3">
    <name type="scientific">Sphingobacterium thalpophilum</name>
    <dbReference type="NCBI Taxonomy" id="259"/>
    <lineage>
        <taxon>Bacteria</taxon>
        <taxon>Pseudomonadati</taxon>
        <taxon>Bacteroidota</taxon>
        <taxon>Sphingobacteriia</taxon>
        <taxon>Sphingobacteriales</taxon>
        <taxon>Sphingobacteriaceae</taxon>
        <taxon>Sphingobacterium</taxon>
    </lineage>
</organism>
<dbReference type="EMBL" id="LR590484">
    <property type="protein sequence ID" value="VTR50950.1"/>
    <property type="molecule type" value="Genomic_DNA"/>
</dbReference>
<evidence type="ECO:0000313" key="3">
    <source>
        <dbReference type="Proteomes" id="UP000308196"/>
    </source>
</evidence>
<feature type="transmembrane region" description="Helical" evidence="1">
    <location>
        <begin position="20"/>
        <end position="40"/>
    </location>
</feature>
<evidence type="ECO:0000313" key="2">
    <source>
        <dbReference type="EMBL" id="VTR50950.1"/>
    </source>
</evidence>
<accession>A0A4U9VTZ0</accession>
<protein>
    <submittedName>
        <fullName evidence="2">Uncharacterized protein</fullName>
    </submittedName>
</protein>
<name>A0A4U9VTZ0_9SPHI</name>
<keyword evidence="1" id="KW-1133">Transmembrane helix</keyword>
<gene>
    <name evidence="2" type="ORF">NCTC11429_04224</name>
</gene>
<reference evidence="2 3" key="1">
    <citation type="submission" date="2019-05" db="EMBL/GenBank/DDBJ databases">
        <authorList>
            <consortium name="Pathogen Informatics"/>
        </authorList>
    </citation>
    <scope>NUCLEOTIDE SEQUENCE [LARGE SCALE GENOMIC DNA]</scope>
    <source>
        <strain evidence="2 3">NCTC11429</strain>
    </source>
</reference>
<keyword evidence="1" id="KW-0812">Transmembrane</keyword>
<dbReference type="KEGG" id="stha:NCTC11429_04224"/>
<sequence>MMKVCWLTLGMQNRCKQQMFITFVQIYSIIPELIKIYVGYPCYSEFNIYLYI</sequence>
<keyword evidence="1" id="KW-0472">Membrane</keyword>